<dbReference type="EMBL" id="JBCLYO010000036">
    <property type="protein sequence ID" value="KAL0075478.1"/>
    <property type="molecule type" value="Genomic_DNA"/>
</dbReference>
<feature type="compositionally biased region" description="Polar residues" evidence="1">
    <location>
        <begin position="153"/>
        <end position="164"/>
    </location>
</feature>
<feature type="region of interest" description="Disordered" evidence="1">
    <location>
        <begin position="406"/>
        <end position="433"/>
    </location>
</feature>
<protein>
    <submittedName>
        <fullName evidence="2">Uncharacterized protein</fullName>
    </submittedName>
</protein>
<dbReference type="Proteomes" id="UP001448207">
    <property type="component" value="Unassembled WGS sequence"/>
</dbReference>
<evidence type="ECO:0000313" key="3">
    <source>
        <dbReference type="Proteomes" id="UP001448207"/>
    </source>
</evidence>
<keyword evidence="3" id="KW-1185">Reference proteome</keyword>
<feature type="compositionally biased region" description="Basic and acidic residues" evidence="1">
    <location>
        <begin position="382"/>
        <end position="392"/>
    </location>
</feature>
<feature type="compositionally biased region" description="Low complexity" evidence="1">
    <location>
        <begin position="165"/>
        <end position="178"/>
    </location>
</feature>
<feature type="region of interest" description="Disordered" evidence="1">
    <location>
        <begin position="151"/>
        <end position="178"/>
    </location>
</feature>
<comment type="caution">
    <text evidence="2">The sequence shown here is derived from an EMBL/GenBank/DDBJ whole genome shotgun (WGS) entry which is preliminary data.</text>
</comment>
<name>A0ABR3AIL5_PHYBL</name>
<feature type="compositionally biased region" description="Basic and acidic residues" evidence="1">
    <location>
        <begin position="339"/>
        <end position="349"/>
    </location>
</feature>
<evidence type="ECO:0000313" key="2">
    <source>
        <dbReference type="EMBL" id="KAL0075478.1"/>
    </source>
</evidence>
<sequence length="612" mass="67503">MTDKSSVGESRTARKSIDISSNVEFLFGRKVQPTSPFGNVTKNDKQPAKISFGSGFKFTAPLKPTAPANLWTTDNQSPIMSSGPSFKFAVPENFTPTANVSSTDSQPAKMSYGPLFNFSNLAKSTPPPQPPINTLSTGDKQASTLFEPKFSFGSKTQNKPPTNVSSTATPSTSTKSKSTALTFNTSALSLTETDKKFLHSAGITPNTTYQKEKKTPLLSTTITETNQPISKVSIPCVPAVNKLNNQKEANLLGISAEKESTTSVSLIQKKTGQTDSAFYPSETAVNKNAAKKALVGCTHTGRQNEASDLVENTSSTQTPTTSSKLVQTHELMTHQKHVAKTESPSKEKCQTTATSSKDICPVESKPLKGDLSTAEPSSTLPTEKDKNTLIKGSLKEEYQLSLTSEFSKETKQTPVTTHRSPKETCLQDDLDKGIESKECSPQKDIMLTKEHEPKEIWEMQMSMVREAMEKLSRRQDQTTKSMDFFNPCQEMPSSVSRIDTFLEHTQQVCMSAQNKREQIQNLSIAASTTLKHIANCVEDKMTELEVVVPNTDDPEEYIEQIENLDYFESPLKSILPILETNIRLVDFKREALQKLVDQKKPIIQVAKRNLFL</sequence>
<accession>A0ABR3AIL5</accession>
<feature type="region of interest" description="Disordered" evidence="1">
    <location>
        <begin position="304"/>
        <end position="323"/>
    </location>
</feature>
<feature type="region of interest" description="Disordered" evidence="1">
    <location>
        <begin position="335"/>
        <end position="392"/>
    </location>
</feature>
<feature type="compositionally biased region" description="Low complexity" evidence="1">
    <location>
        <begin position="313"/>
        <end position="323"/>
    </location>
</feature>
<organism evidence="2 3">
    <name type="scientific">Phycomyces blakesleeanus</name>
    <dbReference type="NCBI Taxonomy" id="4837"/>
    <lineage>
        <taxon>Eukaryota</taxon>
        <taxon>Fungi</taxon>
        <taxon>Fungi incertae sedis</taxon>
        <taxon>Mucoromycota</taxon>
        <taxon>Mucoromycotina</taxon>
        <taxon>Mucoromycetes</taxon>
        <taxon>Mucorales</taxon>
        <taxon>Phycomycetaceae</taxon>
        <taxon>Phycomyces</taxon>
    </lineage>
</organism>
<reference evidence="2 3" key="1">
    <citation type="submission" date="2024-04" db="EMBL/GenBank/DDBJ databases">
        <title>Symmetric and asymmetric DNA N6-adenine methylation regulates different biological responses in Mucorales.</title>
        <authorList>
            <consortium name="Lawrence Berkeley National Laboratory"/>
            <person name="Lax C."/>
            <person name="Mondo S.J."/>
            <person name="Osorio-Concepcion M."/>
            <person name="Muszewska A."/>
            <person name="Corrochano-Luque M."/>
            <person name="Gutierrez G."/>
            <person name="Riley R."/>
            <person name="Lipzen A."/>
            <person name="Guo J."/>
            <person name="Hundley H."/>
            <person name="Amirebrahimi M."/>
            <person name="Ng V."/>
            <person name="Lorenzo-Gutierrez D."/>
            <person name="Binder U."/>
            <person name="Yang J."/>
            <person name="Song Y."/>
            <person name="Canovas D."/>
            <person name="Navarro E."/>
            <person name="Freitag M."/>
            <person name="Gabaldon T."/>
            <person name="Grigoriev I.V."/>
            <person name="Corrochano L.M."/>
            <person name="Nicolas F.E."/>
            <person name="Garre V."/>
        </authorList>
    </citation>
    <scope>NUCLEOTIDE SEQUENCE [LARGE SCALE GENOMIC DNA]</scope>
    <source>
        <strain evidence="2 3">L51</strain>
    </source>
</reference>
<proteinExistence type="predicted"/>
<evidence type="ECO:0000256" key="1">
    <source>
        <dbReference type="SAM" id="MobiDB-lite"/>
    </source>
</evidence>
<gene>
    <name evidence="2" type="ORF">J3Q64DRAFT_1775239</name>
</gene>